<feature type="non-terminal residue" evidence="1">
    <location>
        <position position="100"/>
    </location>
</feature>
<accession>A0A3B0ZGV2</accession>
<sequence length="100" mass="11706">MLNRLLILSLALLPLSALHGAEWSSRASLEARHFFNDALNPQQHEGNLSVTVESEFYHDWDDDNQRIVFTPFARIDQHDSERSHLDLRDIYLIITYKKND</sequence>
<gene>
    <name evidence="1" type="ORF">MNBD_GAMMA17-810</name>
</gene>
<proteinExistence type="predicted"/>
<reference evidence="1" key="1">
    <citation type="submission" date="2018-06" db="EMBL/GenBank/DDBJ databases">
        <authorList>
            <person name="Zhirakovskaya E."/>
        </authorList>
    </citation>
    <scope>NUCLEOTIDE SEQUENCE</scope>
</reference>
<organism evidence="1">
    <name type="scientific">hydrothermal vent metagenome</name>
    <dbReference type="NCBI Taxonomy" id="652676"/>
    <lineage>
        <taxon>unclassified sequences</taxon>
        <taxon>metagenomes</taxon>
        <taxon>ecological metagenomes</taxon>
    </lineage>
</organism>
<evidence type="ECO:0000313" key="1">
    <source>
        <dbReference type="EMBL" id="VAW86662.1"/>
    </source>
</evidence>
<dbReference type="EMBL" id="UOFQ01000047">
    <property type="protein sequence ID" value="VAW86662.1"/>
    <property type="molecule type" value="Genomic_DNA"/>
</dbReference>
<dbReference type="AlphaFoldDB" id="A0A3B0ZGV2"/>
<name>A0A3B0ZGV2_9ZZZZ</name>
<protein>
    <submittedName>
        <fullName evidence="1">Uncharacterized protein</fullName>
    </submittedName>
</protein>